<evidence type="ECO:0000313" key="2">
    <source>
        <dbReference type="EMBL" id="EAU48453.1"/>
    </source>
</evidence>
<dbReference type="HOGENOM" id="CLU_219682_0_1_5"/>
<dbReference type="STRING" id="314265.R2601_02733"/>
<evidence type="ECO:0000313" key="3">
    <source>
        <dbReference type="Proteomes" id="UP000006230"/>
    </source>
</evidence>
<keyword evidence="3" id="KW-1185">Reference proteome</keyword>
<feature type="compositionally biased region" description="Polar residues" evidence="1">
    <location>
        <begin position="15"/>
        <end position="24"/>
    </location>
</feature>
<gene>
    <name evidence="2" type="ORF">R2601_02733</name>
</gene>
<evidence type="ECO:0000256" key="1">
    <source>
        <dbReference type="SAM" id="MobiDB-lite"/>
    </source>
</evidence>
<sequence length="24" mass="2634">MPPATAPRRRCAGPRSTSPKPRSR</sequence>
<feature type="region of interest" description="Disordered" evidence="1">
    <location>
        <begin position="1"/>
        <end position="24"/>
    </location>
</feature>
<dbReference type="AlphaFoldDB" id="Q0FWU9"/>
<dbReference type="EMBL" id="AATQ01000001">
    <property type="protein sequence ID" value="EAU48453.1"/>
    <property type="molecule type" value="Genomic_DNA"/>
</dbReference>
<protein>
    <submittedName>
        <fullName evidence="2">Uncharacterized protein</fullName>
    </submittedName>
</protein>
<comment type="caution">
    <text evidence="2">The sequence shown here is derived from an EMBL/GenBank/DDBJ whole genome shotgun (WGS) entry which is preliminary data.</text>
</comment>
<organism evidence="2 3">
    <name type="scientific">Salipiger bermudensis (strain DSM 26914 / JCM 13377 / KCTC 12554 / HTCC2601)</name>
    <name type="common">Pelagibaca bermudensis</name>
    <dbReference type="NCBI Taxonomy" id="314265"/>
    <lineage>
        <taxon>Bacteria</taxon>
        <taxon>Pseudomonadati</taxon>
        <taxon>Pseudomonadota</taxon>
        <taxon>Alphaproteobacteria</taxon>
        <taxon>Rhodobacterales</taxon>
        <taxon>Roseobacteraceae</taxon>
        <taxon>Salipiger</taxon>
    </lineage>
</organism>
<dbReference type="Proteomes" id="UP000006230">
    <property type="component" value="Unassembled WGS sequence"/>
</dbReference>
<name>Q0FWU9_SALBH</name>
<accession>Q0FWU9</accession>
<proteinExistence type="predicted"/>
<reference evidence="2 3" key="1">
    <citation type="journal article" date="2010" name="J. Bacteriol.">
        <title>Genome sequences of Pelagibaca bermudensis HTCC2601T and Maritimibacter alkaliphilus HTCC2654T, the type strains of two marine Roseobacter genera.</title>
        <authorList>
            <person name="Thrash J.C."/>
            <person name="Cho J.C."/>
            <person name="Ferriera S."/>
            <person name="Johnson J."/>
            <person name="Vergin K.L."/>
            <person name="Giovannoni S.J."/>
        </authorList>
    </citation>
    <scope>NUCLEOTIDE SEQUENCE [LARGE SCALE GENOMIC DNA]</scope>
    <source>
        <strain evidence="3">DSM 26914 / JCM 13377 / KCTC 12554 / HTCC2601</strain>
    </source>
</reference>